<comment type="caution">
    <text evidence="3">The sequence shown here is derived from an EMBL/GenBank/DDBJ whole genome shotgun (WGS) entry which is preliminary data.</text>
</comment>
<accession>A0A7D9EM13</accession>
<feature type="compositionally biased region" description="Basic and acidic residues" evidence="2">
    <location>
        <begin position="245"/>
        <end position="266"/>
    </location>
</feature>
<evidence type="ECO:0000313" key="4">
    <source>
        <dbReference type="Proteomes" id="UP001152795"/>
    </source>
</evidence>
<sequence length="394" mass="44088">MQLEEGLSVCNVLQSIQKFPSVWKVLFQPSQEFQMNSEKFLDEAAVEYITSQVLQEKEITTYKFFSDMVLLLDDGIDGIYLKDFIKWMTGSKTIPPQCNLSMVVLKHAAVDPLSLSGENVGVVGSVALFTLNARVEKLTDEKKQLQNKSDALQKEIDKLSIINLDLKQRYEQITMKYNRLKEKFVGYLETQQKMGEPPKAEQSTGAELQARIYKQQIEPVIKSQNNDPTFTQPTALSSESTPCHPAHDDNPEFKEQDNQPTLKDDTSEPSFRPHMSTIAFKPSTESAFRKPPNVSAEKPSSTEVKPAGPIPSHQASKPVCSTVGLPRRVEPKQSGAMQAGRKQTAEVGQTVGVMQESNQASRLPKGQSKTTYSKRNKENNLYDPQEKPDACKSN</sequence>
<evidence type="ECO:0000313" key="3">
    <source>
        <dbReference type="EMBL" id="CAB4013629.1"/>
    </source>
</evidence>
<keyword evidence="4" id="KW-1185">Reference proteome</keyword>
<dbReference type="Proteomes" id="UP001152795">
    <property type="component" value="Unassembled WGS sequence"/>
</dbReference>
<feature type="compositionally biased region" description="Basic and acidic residues" evidence="2">
    <location>
        <begin position="375"/>
        <end position="394"/>
    </location>
</feature>
<feature type="coiled-coil region" evidence="1">
    <location>
        <begin position="128"/>
        <end position="183"/>
    </location>
</feature>
<protein>
    <submittedName>
        <fullName evidence="3">Uncharacterized protein</fullName>
    </submittedName>
</protein>
<organism evidence="3 4">
    <name type="scientific">Paramuricea clavata</name>
    <name type="common">Red gorgonian</name>
    <name type="synonym">Violescent sea-whip</name>
    <dbReference type="NCBI Taxonomy" id="317549"/>
    <lineage>
        <taxon>Eukaryota</taxon>
        <taxon>Metazoa</taxon>
        <taxon>Cnidaria</taxon>
        <taxon>Anthozoa</taxon>
        <taxon>Octocorallia</taxon>
        <taxon>Malacalcyonacea</taxon>
        <taxon>Plexauridae</taxon>
        <taxon>Paramuricea</taxon>
    </lineage>
</organism>
<dbReference type="EMBL" id="CACRXK020007956">
    <property type="protein sequence ID" value="CAB4013629.1"/>
    <property type="molecule type" value="Genomic_DNA"/>
</dbReference>
<feature type="region of interest" description="Disordered" evidence="2">
    <location>
        <begin position="220"/>
        <end position="394"/>
    </location>
</feature>
<gene>
    <name evidence="3" type="ORF">PACLA_8A000249</name>
</gene>
<feature type="compositionally biased region" description="Polar residues" evidence="2">
    <location>
        <begin position="355"/>
        <end position="373"/>
    </location>
</feature>
<proteinExistence type="predicted"/>
<evidence type="ECO:0000256" key="2">
    <source>
        <dbReference type="SAM" id="MobiDB-lite"/>
    </source>
</evidence>
<dbReference type="AlphaFoldDB" id="A0A7D9EM13"/>
<keyword evidence="1" id="KW-0175">Coiled coil</keyword>
<reference evidence="3" key="1">
    <citation type="submission" date="2020-04" db="EMBL/GenBank/DDBJ databases">
        <authorList>
            <person name="Alioto T."/>
            <person name="Alioto T."/>
            <person name="Gomez Garrido J."/>
        </authorList>
    </citation>
    <scope>NUCLEOTIDE SEQUENCE</scope>
    <source>
        <strain evidence="3">A484AB</strain>
    </source>
</reference>
<feature type="compositionally biased region" description="Polar residues" evidence="2">
    <location>
        <begin position="222"/>
        <end position="241"/>
    </location>
</feature>
<evidence type="ECO:0000256" key="1">
    <source>
        <dbReference type="SAM" id="Coils"/>
    </source>
</evidence>
<name>A0A7D9EM13_PARCT</name>